<reference evidence="2" key="1">
    <citation type="journal article" date="2014" name="Front. Microbiol.">
        <title>High frequency of phylogenetically diverse reductive dehalogenase-homologous genes in deep subseafloor sedimentary metagenomes.</title>
        <authorList>
            <person name="Kawai M."/>
            <person name="Futagami T."/>
            <person name="Toyoda A."/>
            <person name="Takaki Y."/>
            <person name="Nishi S."/>
            <person name="Hori S."/>
            <person name="Arai W."/>
            <person name="Tsubouchi T."/>
            <person name="Morono Y."/>
            <person name="Uchiyama I."/>
            <person name="Ito T."/>
            <person name="Fujiyama A."/>
            <person name="Inagaki F."/>
            <person name="Takami H."/>
        </authorList>
    </citation>
    <scope>NUCLEOTIDE SEQUENCE</scope>
    <source>
        <strain evidence="2">Expedition CK06-06</strain>
    </source>
</reference>
<gene>
    <name evidence="2" type="ORF">S03H2_57560</name>
</gene>
<dbReference type="AlphaFoldDB" id="X1JVD9"/>
<name>X1JVD9_9ZZZZ</name>
<keyword evidence="1" id="KW-1133">Transmembrane helix</keyword>
<sequence>MDLDELLIVEMKDFILEFCEKIGPRSPCSNNESKAAKLFYNKLKALGYNVKTEEFTVHPGAYKASFRLPMILFILTIIFLALKSSRNMIYQELI</sequence>
<accession>X1JVD9</accession>
<keyword evidence="1" id="KW-0812">Transmembrane</keyword>
<evidence type="ECO:0000256" key="1">
    <source>
        <dbReference type="SAM" id="Phobius"/>
    </source>
</evidence>
<comment type="caution">
    <text evidence="2">The sequence shown here is derived from an EMBL/GenBank/DDBJ whole genome shotgun (WGS) entry which is preliminary data.</text>
</comment>
<feature type="transmembrane region" description="Helical" evidence="1">
    <location>
        <begin position="64"/>
        <end position="82"/>
    </location>
</feature>
<dbReference type="Gene3D" id="3.40.630.10">
    <property type="entry name" value="Zn peptidases"/>
    <property type="match status" value="1"/>
</dbReference>
<dbReference type="SUPFAM" id="SSF53187">
    <property type="entry name" value="Zn-dependent exopeptidases"/>
    <property type="match status" value="1"/>
</dbReference>
<keyword evidence="1" id="KW-0472">Membrane</keyword>
<protein>
    <recommendedName>
        <fullName evidence="3">Peptidase M20 dimerisation domain-containing protein</fullName>
    </recommendedName>
</protein>
<dbReference type="EMBL" id="BARU01036902">
    <property type="protein sequence ID" value="GAH82234.1"/>
    <property type="molecule type" value="Genomic_DNA"/>
</dbReference>
<evidence type="ECO:0008006" key="3">
    <source>
        <dbReference type="Google" id="ProtNLM"/>
    </source>
</evidence>
<evidence type="ECO:0000313" key="2">
    <source>
        <dbReference type="EMBL" id="GAH82234.1"/>
    </source>
</evidence>
<organism evidence="2">
    <name type="scientific">marine sediment metagenome</name>
    <dbReference type="NCBI Taxonomy" id="412755"/>
    <lineage>
        <taxon>unclassified sequences</taxon>
        <taxon>metagenomes</taxon>
        <taxon>ecological metagenomes</taxon>
    </lineage>
</organism>
<proteinExistence type="predicted"/>